<feature type="region of interest" description="Disordered" evidence="1">
    <location>
        <begin position="227"/>
        <end position="254"/>
    </location>
</feature>
<proteinExistence type="predicted"/>
<evidence type="ECO:0000256" key="1">
    <source>
        <dbReference type="SAM" id="MobiDB-lite"/>
    </source>
</evidence>
<keyword evidence="3" id="KW-1185">Reference proteome</keyword>
<organism evidence="2 3">
    <name type="scientific">Ascobolus immersus RN42</name>
    <dbReference type="NCBI Taxonomy" id="1160509"/>
    <lineage>
        <taxon>Eukaryota</taxon>
        <taxon>Fungi</taxon>
        <taxon>Dikarya</taxon>
        <taxon>Ascomycota</taxon>
        <taxon>Pezizomycotina</taxon>
        <taxon>Pezizomycetes</taxon>
        <taxon>Pezizales</taxon>
        <taxon>Ascobolaceae</taxon>
        <taxon>Ascobolus</taxon>
    </lineage>
</organism>
<protein>
    <submittedName>
        <fullName evidence="2">Uncharacterized protein</fullName>
    </submittedName>
</protein>
<gene>
    <name evidence="2" type="ORF">BJ508DRAFT_329925</name>
</gene>
<dbReference type="Proteomes" id="UP000275078">
    <property type="component" value="Unassembled WGS sequence"/>
</dbReference>
<accession>A0A3N4HV86</accession>
<dbReference type="AlphaFoldDB" id="A0A3N4HV86"/>
<feature type="compositionally biased region" description="Basic and acidic residues" evidence="1">
    <location>
        <begin position="235"/>
        <end position="254"/>
    </location>
</feature>
<sequence length="303" mass="35327">MPVVFLKRDDNQASTVVKPPKRCIFLTLPLELHVEIAVEILNLCCPSEDFTEASEFFHSLTALRQTCKHFSEVYTIDLIPATSNVFTQLADRCEWAYRKINPFNPIANCNTRSHDDDVEYVEASKVIPSFIIEQGMFWLKDFLRAWKKIPRSKYRVQLDLPGWNNWGWISWEEQHNGVERWDGSTCRCEFKGYGEGEHESEERRDQLITNWLWAELLVELLGTFDNGKWPNEPTPKPDKNGETPKTERERKQFEGYKGKIPQKERIAMLKLLLQDFVPSITVVRCATDIKRALSKFPAAELSW</sequence>
<name>A0A3N4HV86_ASCIM</name>
<dbReference type="EMBL" id="ML119721">
    <property type="protein sequence ID" value="RPA77773.1"/>
    <property type="molecule type" value="Genomic_DNA"/>
</dbReference>
<reference evidence="2 3" key="1">
    <citation type="journal article" date="2018" name="Nat. Ecol. Evol.">
        <title>Pezizomycetes genomes reveal the molecular basis of ectomycorrhizal truffle lifestyle.</title>
        <authorList>
            <person name="Murat C."/>
            <person name="Payen T."/>
            <person name="Noel B."/>
            <person name="Kuo A."/>
            <person name="Morin E."/>
            <person name="Chen J."/>
            <person name="Kohler A."/>
            <person name="Krizsan K."/>
            <person name="Balestrini R."/>
            <person name="Da Silva C."/>
            <person name="Montanini B."/>
            <person name="Hainaut M."/>
            <person name="Levati E."/>
            <person name="Barry K.W."/>
            <person name="Belfiori B."/>
            <person name="Cichocki N."/>
            <person name="Clum A."/>
            <person name="Dockter R.B."/>
            <person name="Fauchery L."/>
            <person name="Guy J."/>
            <person name="Iotti M."/>
            <person name="Le Tacon F."/>
            <person name="Lindquist E.A."/>
            <person name="Lipzen A."/>
            <person name="Malagnac F."/>
            <person name="Mello A."/>
            <person name="Molinier V."/>
            <person name="Miyauchi S."/>
            <person name="Poulain J."/>
            <person name="Riccioni C."/>
            <person name="Rubini A."/>
            <person name="Sitrit Y."/>
            <person name="Splivallo R."/>
            <person name="Traeger S."/>
            <person name="Wang M."/>
            <person name="Zifcakova L."/>
            <person name="Wipf D."/>
            <person name="Zambonelli A."/>
            <person name="Paolocci F."/>
            <person name="Nowrousian M."/>
            <person name="Ottonello S."/>
            <person name="Baldrian P."/>
            <person name="Spatafora J.W."/>
            <person name="Henrissat B."/>
            <person name="Nagy L.G."/>
            <person name="Aury J.M."/>
            <person name="Wincker P."/>
            <person name="Grigoriev I.V."/>
            <person name="Bonfante P."/>
            <person name="Martin F.M."/>
        </authorList>
    </citation>
    <scope>NUCLEOTIDE SEQUENCE [LARGE SCALE GENOMIC DNA]</scope>
    <source>
        <strain evidence="2 3">RN42</strain>
    </source>
</reference>
<evidence type="ECO:0000313" key="2">
    <source>
        <dbReference type="EMBL" id="RPA77773.1"/>
    </source>
</evidence>
<evidence type="ECO:0000313" key="3">
    <source>
        <dbReference type="Proteomes" id="UP000275078"/>
    </source>
</evidence>